<proteinExistence type="inferred from homology"/>
<dbReference type="InterPro" id="IPR005122">
    <property type="entry name" value="Uracil-DNA_glycosylase-like"/>
</dbReference>
<keyword evidence="10" id="KW-0411">Iron-sulfur</keyword>
<dbReference type="PANTHER" id="PTHR33693:SF1">
    <property type="entry name" value="TYPE-4 URACIL-DNA GLYCOSYLASE"/>
    <property type="match status" value="1"/>
</dbReference>
<dbReference type="EMBL" id="QLYR01000001">
    <property type="protein sequence ID" value="RAQ30370.1"/>
    <property type="molecule type" value="Genomic_DNA"/>
</dbReference>
<evidence type="ECO:0000256" key="2">
    <source>
        <dbReference type="ARBA" id="ARBA00006521"/>
    </source>
</evidence>
<evidence type="ECO:0000256" key="4">
    <source>
        <dbReference type="ARBA" id="ARBA00019403"/>
    </source>
</evidence>
<comment type="similarity">
    <text evidence="2">Belongs to the uracil-DNA glycosylase (UDG) superfamily. Type 4 (UDGa) family.</text>
</comment>
<sequence>MYEHWEDLEAACKSCRKCSLREGCTQVVFGEGNREAKVLFIGEGPGEQEDVQGKPFVGRSGQLLDRMLDAVGLSRHKDLYIANIVKCRPPQNRDPLPEEQEQCIEWLRNQTALMHPKIIVCLGRISAMKIIRPDFKITKEHGIFFEKNGSLLMATLHPAALLRNPSSKPGAFDDFIKLREKMEELGLVEKEA</sequence>
<dbReference type="Gene3D" id="3.40.470.10">
    <property type="entry name" value="Uracil-DNA glycosylase-like domain"/>
    <property type="match status" value="1"/>
</dbReference>
<dbReference type="GO" id="GO:0004844">
    <property type="term" value="F:uracil DNA N-glycosylase activity"/>
    <property type="evidence" value="ECO:0007669"/>
    <property type="project" value="UniProtKB-EC"/>
</dbReference>
<comment type="caution">
    <text evidence="13">The sequence shown here is derived from an EMBL/GenBank/DDBJ whole genome shotgun (WGS) entry which is preliminary data.</text>
</comment>
<keyword evidence="9" id="KW-0408">Iron</keyword>
<dbReference type="Pfam" id="PF03167">
    <property type="entry name" value="UDG"/>
    <property type="match status" value="1"/>
</dbReference>
<evidence type="ECO:0000256" key="11">
    <source>
        <dbReference type="ARBA" id="ARBA00023204"/>
    </source>
</evidence>
<dbReference type="CDD" id="cd10030">
    <property type="entry name" value="UDG-F4_TTUDGA_SPO1dp_like"/>
    <property type="match status" value="1"/>
</dbReference>
<protein>
    <recommendedName>
        <fullName evidence="4">Type-4 uracil-DNA glycosylase</fullName>
        <ecNumber evidence="3">3.2.2.27</ecNumber>
    </recommendedName>
</protein>
<keyword evidence="7" id="KW-0227">DNA damage</keyword>
<dbReference type="RefSeq" id="WP_112331567.1">
    <property type="nucleotide sequence ID" value="NZ_JADPHD010000001.1"/>
</dbReference>
<dbReference type="InterPro" id="IPR036895">
    <property type="entry name" value="Uracil-DNA_glycosylase-like_sf"/>
</dbReference>
<dbReference type="SMART" id="SM00986">
    <property type="entry name" value="UDG"/>
    <property type="match status" value="1"/>
</dbReference>
<evidence type="ECO:0000313" key="13">
    <source>
        <dbReference type="EMBL" id="RAQ30370.1"/>
    </source>
</evidence>
<dbReference type="SMART" id="SM00987">
    <property type="entry name" value="UreE_C"/>
    <property type="match status" value="1"/>
</dbReference>
<dbReference type="GO" id="GO:0051539">
    <property type="term" value="F:4 iron, 4 sulfur cluster binding"/>
    <property type="evidence" value="ECO:0007669"/>
    <property type="project" value="UniProtKB-KW"/>
</dbReference>
<evidence type="ECO:0000256" key="8">
    <source>
        <dbReference type="ARBA" id="ARBA00022801"/>
    </source>
</evidence>
<comment type="catalytic activity">
    <reaction evidence="1">
        <text>Hydrolyzes single-stranded DNA or mismatched double-stranded DNA and polynucleotides, releasing free uracil.</text>
        <dbReference type="EC" id="3.2.2.27"/>
    </reaction>
</comment>
<feature type="domain" description="Uracil-DNA glycosylase-like" evidence="12">
    <location>
        <begin position="29"/>
        <end position="176"/>
    </location>
</feature>
<dbReference type="SUPFAM" id="SSF52141">
    <property type="entry name" value="Uracil-DNA glycosylase-like"/>
    <property type="match status" value="1"/>
</dbReference>
<evidence type="ECO:0000256" key="1">
    <source>
        <dbReference type="ARBA" id="ARBA00001400"/>
    </source>
</evidence>
<dbReference type="AlphaFoldDB" id="A0A328UJK5"/>
<dbReference type="GO" id="GO:0046872">
    <property type="term" value="F:metal ion binding"/>
    <property type="evidence" value="ECO:0007669"/>
    <property type="project" value="UniProtKB-KW"/>
</dbReference>
<evidence type="ECO:0000259" key="12">
    <source>
        <dbReference type="SMART" id="SM00986"/>
    </source>
</evidence>
<evidence type="ECO:0000256" key="9">
    <source>
        <dbReference type="ARBA" id="ARBA00023004"/>
    </source>
</evidence>
<evidence type="ECO:0000256" key="10">
    <source>
        <dbReference type="ARBA" id="ARBA00023014"/>
    </source>
</evidence>
<dbReference type="Proteomes" id="UP000249377">
    <property type="component" value="Unassembled WGS sequence"/>
</dbReference>
<dbReference type="GO" id="GO:0006281">
    <property type="term" value="P:DNA repair"/>
    <property type="evidence" value="ECO:0007669"/>
    <property type="project" value="UniProtKB-KW"/>
</dbReference>
<evidence type="ECO:0000256" key="6">
    <source>
        <dbReference type="ARBA" id="ARBA00022723"/>
    </source>
</evidence>
<organism evidence="13 14">
    <name type="scientific">Hydrogeniiclostridium mannosilyticum</name>
    <dbReference type="NCBI Taxonomy" id="2764322"/>
    <lineage>
        <taxon>Bacteria</taxon>
        <taxon>Bacillati</taxon>
        <taxon>Bacillota</taxon>
        <taxon>Clostridia</taxon>
        <taxon>Eubacteriales</taxon>
        <taxon>Acutalibacteraceae</taxon>
        <taxon>Hydrogeniiclostridium</taxon>
    </lineage>
</organism>
<evidence type="ECO:0000313" key="14">
    <source>
        <dbReference type="Proteomes" id="UP000249377"/>
    </source>
</evidence>
<keyword evidence="5" id="KW-0004">4Fe-4S</keyword>
<dbReference type="NCBIfam" id="TIGR00758">
    <property type="entry name" value="UDG_fam4"/>
    <property type="match status" value="1"/>
</dbReference>
<gene>
    <name evidence="13" type="ORF">DPQ25_02375</name>
</gene>
<keyword evidence="11" id="KW-0234">DNA repair</keyword>
<accession>A0A328UJK5</accession>
<dbReference type="InterPro" id="IPR051536">
    <property type="entry name" value="UDG_Type-4/5"/>
</dbReference>
<evidence type="ECO:0000256" key="3">
    <source>
        <dbReference type="ARBA" id="ARBA00012030"/>
    </source>
</evidence>
<dbReference type="EC" id="3.2.2.27" evidence="3"/>
<keyword evidence="8" id="KW-0378">Hydrolase</keyword>
<keyword evidence="6" id="KW-0479">Metal-binding</keyword>
<evidence type="ECO:0000256" key="7">
    <source>
        <dbReference type="ARBA" id="ARBA00022763"/>
    </source>
</evidence>
<dbReference type="InterPro" id="IPR005273">
    <property type="entry name" value="Ura-DNA_glyco_family4"/>
</dbReference>
<evidence type="ECO:0000256" key="5">
    <source>
        <dbReference type="ARBA" id="ARBA00022485"/>
    </source>
</evidence>
<reference evidence="13 14" key="1">
    <citation type="submission" date="2018-06" db="EMBL/GenBank/DDBJ databases">
        <title>Noncontiguous genome sequence of Ruminococcaceae bacterium ASD2818.</title>
        <authorList>
            <person name="Chaplin A.V."/>
            <person name="Sokolova S.R."/>
            <person name="Kochetkova T.O."/>
            <person name="Goltsov A.Y."/>
            <person name="Trofimov D.Y."/>
            <person name="Efimov B.A."/>
        </authorList>
    </citation>
    <scope>NUCLEOTIDE SEQUENCE [LARGE SCALE GENOMIC DNA]</scope>
    <source>
        <strain evidence="13 14">ASD2818</strain>
    </source>
</reference>
<keyword evidence="14" id="KW-1185">Reference proteome</keyword>
<name>A0A328UJK5_9FIRM</name>
<dbReference type="PANTHER" id="PTHR33693">
    <property type="entry name" value="TYPE-5 URACIL-DNA GLYCOSYLASE"/>
    <property type="match status" value="1"/>
</dbReference>